<evidence type="ECO:0000259" key="3">
    <source>
        <dbReference type="Pfam" id="PF23598"/>
    </source>
</evidence>
<dbReference type="PANTHER" id="PTHR48051">
    <property type="match status" value="1"/>
</dbReference>
<evidence type="ECO:0000313" key="5">
    <source>
        <dbReference type="Proteomes" id="UP000664795"/>
    </source>
</evidence>
<dbReference type="InterPro" id="IPR001611">
    <property type="entry name" value="Leu-rich_rpt"/>
</dbReference>
<name>A0A939G6T7_9BACT</name>
<reference evidence="4 5" key="1">
    <citation type="submission" date="2021-03" db="EMBL/GenBank/DDBJ databases">
        <title>Fibrella sp. HMF5036 genome sequencing and assembly.</title>
        <authorList>
            <person name="Kang H."/>
            <person name="Kim H."/>
            <person name="Bae S."/>
            <person name="Joh K."/>
        </authorList>
    </citation>
    <scope>NUCLEOTIDE SEQUENCE [LARGE SCALE GENOMIC DNA]</scope>
    <source>
        <strain evidence="4 5">HMF5036</strain>
    </source>
</reference>
<dbReference type="PROSITE" id="PS51450">
    <property type="entry name" value="LRR"/>
    <property type="match status" value="1"/>
</dbReference>
<dbReference type="SUPFAM" id="SSF52058">
    <property type="entry name" value="L domain-like"/>
    <property type="match status" value="1"/>
</dbReference>
<dbReference type="Pfam" id="PF00560">
    <property type="entry name" value="LRR_1"/>
    <property type="match status" value="1"/>
</dbReference>
<protein>
    <submittedName>
        <fullName evidence="4">Leucine-rich repeat domain-containing protein</fullName>
    </submittedName>
</protein>
<accession>A0A939G6T7</accession>
<dbReference type="Pfam" id="PF23598">
    <property type="entry name" value="LRR_14"/>
    <property type="match status" value="1"/>
</dbReference>
<dbReference type="InterPro" id="IPR025875">
    <property type="entry name" value="Leu-rich_rpt_4"/>
</dbReference>
<gene>
    <name evidence="4" type="ORF">J2I48_11845</name>
</gene>
<keyword evidence="5" id="KW-1185">Reference proteome</keyword>
<dbReference type="InterPro" id="IPR003591">
    <property type="entry name" value="Leu-rich_rpt_typical-subtyp"/>
</dbReference>
<dbReference type="Gene3D" id="3.80.10.10">
    <property type="entry name" value="Ribonuclease Inhibitor"/>
    <property type="match status" value="1"/>
</dbReference>
<dbReference type="Pfam" id="PF12799">
    <property type="entry name" value="LRR_4"/>
    <property type="match status" value="1"/>
</dbReference>
<evidence type="ECO:0000313" key="4">
    <source>
        <dbReference type="EMBL" id="MBO0931694.1"/>
    </source>
</evidence>
<keyword evidence="2" id="KW-0677">Repeat</keyword>
<feature type="domain" description="Disease resistance R13L4/SHOC-2-like LRR" evidence="3">
    <location>
        <begin position="292"/>
        <end position="403"/>
    </location>
</feature>
<dbReference type="EMBL" id="JAFMYU010000008">
    <property type="protein sequence ID" value="MBO0931694.1"/>
    <property type="molecule type" value="Genomic_DNA"/>
</dbReference>
<dbReference type="SMART" id="SM00369">
    <property type="entry name" value="LRR_TYP"/>
    <property type="match status" value="7"/>
</dbReference>
<dbReference type="InterPro" id="IPR055414">
    <property type="entry name" value="LRR_R13L4/SHOC2-like"/>
</dbReference>
<dbReference type="InterPro" id="IPR032675">
    <property type="entry name" value="LRR_dom_sf"/>
</dbReference>
<sequence>MIRNALLVGGLLSLGTLGWAQQKNAEVRVMLAADTAQFGISPAQLTATHTPFDRQVQELPDQAQVIPRKAMKAYNTAKIGLLKKLSQTISTNVFYSYQAFYRADGTAEWVIIDPKEDASIQEISTLLTSLTQFYQSTPLSTSLPKPFTISGAQMAGRPSFVSKRTIRTGDSTISTLEAARLTNRPDTVKYVFFNQLNLKTIPDELYRFSNLEELDLSKNDLTQLPLRLTADLPNLKRLSLLENEVGDEGVFFAKNTHLEALNIQHNKLTRVPKSISKNRKLASLWLGHNALNTLAISPLKKLKRLYDLNLYETGLTSIPKKIWKLRSLTTLDLYYNELTTLPKQMGKLKALEQLAVANNRLTQLPKELARLPRLNTLFVHHNKLSQLPTELASLNNLRLLDIGSNQFSELPAVVLTLPSLEDLDLSSNNIQTLPPSIAQLTKLKKLYMRSNPITKDDAKVGPYAKVIDQLEANKTEVFY</sequence>
<comment type="caution">
    <text evidence="4">The sequence shown here is derived from an EMBL/GenBank/DDBJ whole genome shotgun (WGS) entry which is preliminary data.</text>
</comment>
<dbReference type="PANTHER" id="PTHR48051:SF1">
    <property type="entry name" value="RAS SUPPRESSOR PROTEIN 1"/>
    <property type="match status" value="1"/>
</dbReference>
<evidence type="ECO:0000256" key="2">
    <source>
        <dbReference type="ARBA" id="ARBA00022737"/>
    </source>
</evidence>
<proteinExistence type="predicted"/>
<evidence type="ECO:0000256" key="1">
    <source>
        <dbReference type="ARBA" id="ARBA00022614"/>
    </source>
</evidence>
<dbReference type="PRINTS" id="PR00019">
    <property type="entry name" value="LEURICHRPT"/>
</dbReference>
<keyword evidence="1" id="KW-0433">Leucine-rich repeat</keyword>
<dbReference type="Proteomes" id="UP000664795">
    <property type="component" value="Unassembled WGS sequence"/>
</dbReference>
<dbReference type="RefSeq" id="WP_207335662.1">
    <property type="nucleotide sequence ID" value="NZ_JAFMYU010000008.1"/>
</dbReference>
<dbReference type="AlphaFoldDB" id="A0A939G6T7"/>
<organism evidence="4 5">
    <name type="scientific">Fibrella aquatilis</name>
    <dbReference type="NCBI Taxonomy" id="2817059"/>
    <lineage>
        <taxon>Bacteria</taxon>
        <taxon>Pseudomonadati</taxon>
        <taxon>Bacteroidota</taxon>
        <taxon>Cytophagia</taxon>
        <taxon>Cytophagales</taxon>
        <taxon>Spirosomataceae</taxon>
        <taxon>Fibrella</taxon>
    </lineage>
</organism>
<dbReference type="SMART" id="SM00364">
    <property type="entry name" value="LRR_BAC"/>
    <property type="match status" value="6"/>
</dbReference>
<dbReference type="InterPro" id="IPR050216">
    <property type="entry name" value="LRR_domain-containing"/>
</dbReference>
<dbReference type="GO" id="GO:0005737">
    <property type="term" value="C:cytoplasm"/>
    <property type="evidence" value="ECO:0007669"/>
    <property type="project" value="TreeGrafter"/>
</dbReference>
<dbReference type="Pfam" id="PF13516">
    <property type="entry name" value="LRR_6"/>
    <property type="match status" value="2"/>
</dbReference>